<dbReference type="Pfam" id="PF04073">
    <property type="entry name" value="tRNA_edit"/>
    <property type="match status" value="1"/>
</dbReference>
<dbReference type="GO" id="GO:0002161">
    <property type="term" value="F:aminoacyl-tRNA deacylase activity"/>
    <property type="evidence" value="ECO:0007669"/>
    <property type="project" value="InterPro"/>
</dbReference>
<dbReference type="PIRSF" id="PIRSF001535">
    <property type="entry name" value="ProRS_1"/>
    <property type="match status" value="1"/>
</dbReference>
<dbReference type="CDD" id="cd00779">
    <property type="entry name" value="ProRS_core_prok"/>
    <property type="match status" value="1"/>
</dbReference>
<dbReference type="InterPro" id="IPR002316">
    <property type="entry name" value="Pro-tRNA-ligase_IIa"/>
</dbReference>
<evidence type="ECO:0000256" key="6">
    <source>
        <dbReference type="ARBA" id="ARBA00022840"/>
    </source>
</evidence>
<evidence type="ECO:0000256" key="7">
    <source>
        <dbReference type="ARBA" id="ARBA00022917"/>
    </source>
</evidence>
<dbReference type="Gene3D" id="3.40.50.800">
    <property type="entry name" value="Anticodon-binding domain"/>
    <property type="match status" value="1"/>
</dbReference>
<dbReference type="Pfam" id="PF03129">
    <property type="entry name" value="HGTP_anticodon"/>
    <property type="match status" value="1"/>
</dbReference>
<evidence type="ECO:0000256" key="1">
    <source>
        <dbReference type="ARBA" id="ARBA00004496"/>
    </source>
</evidence>
<comment type="similarity">
    <text evidence="10">Belongs to the class-II aminoacyl-tRNA synthetase family. ProS type 1 subfamily.</text>
</comment>
<evidence type="ECO:0000256" key="4">
    <source>
        <dbReference type="ARBA" id="ARBA00022598"/>
    </source>
</evidence>
<evidence type="ECO:0000256" key="3">
    <source>
        <dbReference type="ARBA" id="ARBA00022490"/>
    </source>
</evidence>
<comment type="subcellular location">
    <subcellularLocation>
        <location evidence="1 10">Cytoplasm</location>
    </subcellularLocation>
</comment>
<dbReference type="InterPro" id="IPR006195">
    <property type="entry name" value="aa-tRNA-synth_II"/>
</dbReference>
<evidence type="ECO:0000256" key="10">
    <source>
        <dbReference type="HAMAP-Rule" id="MF_01569"/>
    </source>
</evidence>
<name>A0A9J6RGY7_9GAMM</name>
<keyword evidence="4 10" id="KW-0436">Ligase</keyword>
<comment type="catalytic activity">
    <reaction evidence="9 10">
        <text>tRNA(Pro) + L-proline + ATP = L-prolyl-tRNA(Pro) + AMP + diphosphate</text>
        <dbReference type="Rhea" id="RHEA:14305"/>
        <dbReference type="Rhea" id="RHEA-COMP:9700"/>
        <dbReference type="Rhea" id="RHEA-COMP:9702"/>
        <dbReference type="ChEBI" id="CHEBI:30616"/>
        <dbReference type="ChEBI" id="CHEBI:33019"/>
        <dbReference type="ChEBI" id="CHEBI:60039"/>
        <dbReference type="ChEBI" id="CHEBI:78442"/>
        <dbReference type="ChEBI" id="CHEBI:78532"/>
        <dbReference type="ChEBI" id="CHEBI:456215"/>
        <dbReference type="EC" id="6.1.1.15"/>
    </reaction>
</comment>
<dbReference type="GO" id="GO:0004827">
    <property type="term" value="F:proline-tRNA ligase activity"/>
    <property type="evidence" value="ECO:0007669"/>
    <property type="project" value="UniProtKB-UniRule"/>
</dbReference>
<dbReference type="NCBIfam" id="TIGR00409">
    <property type="entry name" value="proS_fam_II"/>
    <property type="match status" value="1"/>
</dbReference>
<gene>
    <name evidence="10" type="primary">proS</name>
    <name evidence="12" type="ORF">O0V09_00130</name>
</gene>
<dbReference type="SUPFAM" id="SSF52954">
    <property type="entry name" value="Class II aaRS ABD-related"/>
    <property type="match status" value="1"/>
</dbReference>
<dbReference type="PANTHER" id="PTHR42753">
    <property type="entry name" value="MITOCHONDRIAL RIBOSOME PROTEIN L39/PROLYL-TRNA LIGASE FAMILY MEMBER"/>
    <property type="match status" value="1"/>
</dbReference>
<dbReference type="Gene3D" id="3.30.930.10">
    <property type="entry name" value="Bira Bifunctional Protein, Domain 2"/>
    <property type="match status" value="2"/>
</dbReference>
<comment type="function">
    <text evidence="10">Catalyzes the attachment of proline to tRNA(Pro) in a two-step reaction: proline is first activated by ATP to form Pro-AMP and then transferred to the acceptor end of tRNA(Pro). As ProRS can inadvertently accommodate and process non-cognate amino acids such as alanine and cysteine, to avoid such errors it has two additional distinct editing activities against alanine. One activity is designated as 'pretransfer' editing and involves the tRNA(Pro)-independent hydrolysis of activated Ala-AMP. The other activity is designated 'posttransfer' editing and involves deacylation of mischarged Ala-tRNA(Pro). The misacylated Cys-tRNA(Pro) is not edited by ProRS.</text>
</comment>
<dbReference type="EMBL" id="JAPTGG010000001">
    <property type="protein sequence ID" value="MCZ0863585.1"/>
    <property type="molecule type" value="Genomic_DNA"/>
</dbReference>
<evidence type="ECO:0000256" key="2">
    <source>
        <dbReference type="ARBA" id="ARBA00011738"/>
    </source>
</evidence>
<dbReference type="InterPro" id="IPR050062">
    <property type="entry name" value="Pro-tRNA_synthetase"/>
</dbReference>
<sequence length="580" mass="63978">MRASQYLIATVKETPSDAVVISHQLMLRAGMIRRLSSGLYTWLPMGLRVLRKVEAIVREEMNRAGALEVLMPVVQPAELWQESGRWQQYGPELCRLNDRHNNEFCLGPTHEEVITDMVRNELRSYKQLPANFYQIQTKFRDEIRPRFGVMRSREFIMKDAYSFHDSAESLQQTYDAMYQAYSRIFERFGLDFRPVIADNGSIGGSGSHEFHVLADSGEDDIAFSDSSDYAANVEMAEALAPTGERPAASQALTKVATPGQHSIEDVSQGLNISPAQIAKTLIVLGEAEDDQEAPLVALIVRGDHELNELKAEKLAGVASPLQFASEEQVKNATGSAPGSVGPIGLDLAMIIDRAAAHLADFVCGANEEGYHYTGANWDRDCTISGNDKVSIADIRNIVSGDPSPCGTGTVQIKRGIEVGHIFQLGDKYSAALNASILNKEGREQVLTMGCYGIGISRVVAAAIEQNYDDNGIIWPDAIAPFQIAIIGMNMQKSEQVSEQCELLYQQLTDLGYDVILDDRNERPGVKFADMELMGIPHRLVIGDRGLKDGNIEYKGRRDSDNQYIAIADILDFVNNTLSKP</sequence>
<dbReference type="GO" id="GO:0006433">
    <property type="term" value="P:prolyl-tRNA aminoacylation"/>
    <property type="evidence" value="ECO:0007669"/>
    <property type="project" value="UniProtKB-UniRule"/>
</dbReference>
<dbReference type="InterPro" id="IPR044140">
    <property type="entry name" value="ProRS_anticodon_short"/>
</dbReference>
<dbReference type="Gene3D" id="3.90.960.10">
    <property type="entry name" value="YbaK/aminoacyl-tRNA synthetase-associated domain"/>
    <property type="match status" value="1"/>
</dbReference>
<protein>
    <recommendedName>
        <fullName evidence="10">Proline--tRNA ligase</fullName>
        <ecNumber evidence="10">6.1.1.15</ecNumber>
    </recommendedName>
    <alternativeName>
        <fullName evidence="10">Prolyl-tRNA synthetase</fullName>
        <shortName evidence="10">ProRS</shortName>
    </alternativeName>
</protein>
<dbReference type="NCBIfam" id="NF006625">
    <property type="entry name" value="PRK09194.1"/>
    <property type="match status" value="1"/>
</dbReference>
<dbReference type="HAMAP" id="MF_01569">
    <property type="entry name" value="Pro_tRNA_synth_type1"/>
    <property type="match status" value="1"/>
</dbReference>
<dbReference type="Proteomes" id="UP001069090">
    <property type="component" value="Unassembled WGS sequence"/>
</dbReference>
<reference evidence="12 13" key="1">
    <citation type="submission" date="2022-12" db="EMBL/GenBank/DDBJ databases">
        <title>Dasania phycosphaerae sp. nov., isolated from particulate material of the south coast of Korea.</title>
        <authorList>
            <person name="Jiang Y."/>
        </authorList>
    </citation>
    <scope>NUCLEOTIDE SEQUENCE [LARGE SCALE GENOMIC DNA]</scope>
    <source>
        <strain evidence="12 13">GY-19</strain>
    </source>
</reference>
<dbReference type="GO" id="GO:0005524">
    <property type="term" value="F:ATP binding"/>
    <property type="evidence" value="ECO:0007669"/>
    <property type="project" value="UniProtKB-UniRule"/>
</dbReference>
<dbReference type="RefSeq" id="WP_258329733.1">
    <property type="nucleotide sequence ID" value="NZ_JAPTGG010000001.1"/>
</dbReference>
<dbReference type="InterPro" id="IPR033730">
    <property type="entry name" value="ProRS_core_prok"/>
</dbReference>
<dbReference type="GO" id="GO:0005829">
    <property type="term" value="C:cytosol"/>
    <property type="evidence" value="ECO:0007669"/>
    <property type="project" value="TreeGrafter"/>
</dbReference>
<dbReference type="InterPro" id="IPR036754">
    <property type="entry name" value="YbaK/aa-tRNA-synt-asso_dom_sf"/>
</dbReference>
<keyword evidence="13" id="KW-1185">Reference proteome</keyword>
<dbReference type="InterPro" id="IPR004154">
    <property type="entry name" value="Anticodon-bd"/>
</dbReference>
<dbReference type="InterPro" id="IPR007214">
    <property type="entry name" value="YbaK/aa-tRNA-synth-assoc-dom"/>
</dbReference>
<dbReference type="FunFam" id="3.30.930.10:FF:000015">
    <property type="entry name" value="Proline--tRNA ligase"/>
    <property type="match status" value="1"/>
</dbReference>
<evidence type="ECO:0000259" key="11">
    <source>
        <dbReference type="PROSITE" id="PS50862"/>
    </source>
</evidence>
<organism evidence="12 13">
    <name type="scientific">Dasania phycosphaerae</name>
    <dbReference type="NCBI Taxonomy" id="2950436"/>
    <lineage>
        <taxon>Bacteria</taxon>
        <taxon>Pseudomonadati</taxon>
        <taxon>Pseudomonadota</taxon>
        <taxon>Gammaproteobacteria</taxon>
        <taxon>Cellvibrionales</taxon>
        <taxon>Spongiibacteraceae</taxon>
        <taxon>Dasania</taxon>
    </lineage>
</organism>
<keyword evidence="8 10" id="KW-0030">Aminoacyl-tRNA synthetase</keyword>
<dbReference type="FunFam" id="3.30.930.10:FF:000043">
    <property type="entry name" value="Proline--tRNA ligase"/>
    <property type="match status" value="1"/>
</dbReference>
<dbReference type="InterPro" id="IPR002314">
    <property type="entry name" value="aa-tRNA-synt_IIb"/>
</dbReference>
<keyword evidence="6 10" id="KW-0067">ATP-binding</keyword>
<evidence type="ECO:0000256" key="8">
    <source>
        <dbReference type="ARBA" id="ARBA00023146"/>
    </source>
</evidence>
<accession>A0A9J6RGY7</accession>
<dbReference type="InterPro" id="IPR045864">
    <property type="entry name" value="aa-tRNA-synth_II/BPL/LPL"/>
</dbReference>
<dbReference type="PROSITE" id="PS50862">
    <property type="entry name" value="AA_TRNA_LIGASE_II"/>
    <property type="match status" value="1"/>
</dbReference>
<dbReference type="CDD" id="cd04334">
    <property type="entry name" value="ProRS-INS"/>
    <property type="match status" value="1"/>
</dbReference>
<dbReference type="PANTHER" id="PTHR42753:SF2">
    <property type="entry name" value="PROLINE--TRNA LIGASE"/>
    <property type="match status" value="1"/>
</dbReference>
<dbReference type="CDD" id="cd00861">
    <property type="entry name" value="ProRS_anticodon_short"/>
    <property type="match status" value="1"/>
</dbReference>
<evidence type="ECO:0000313" key="13">
    <source>
        <dbReference type="Proteomes" id="UP001069090"/>
    </source>
</evidence>
<comment type="caution">
    <text evidence="12">The sequence shown here is derived from an EMBL/GenBank/DDBJ whole genome shotgun (WGS) entry which is preliminary data.</text>
</comment>
<dbReference type="SUPFAM" id="SSF55681">
    <property type="entry name" value="Class II aaRS and biotin synthetases"/>
    <property type="match status" value="1"/>
</dbReference>
<keyword evidence="5 10" id="KW-0547">Nucleotide-binding</keyword>
<keyword evidence="7 10" id="KW-0648">Protein biosynthesis</keyword>
<dbReference type="AlphaFoldDB" id="A0A9J6RGY7"/>
<evidence type="ECO:0000256" key="5">
    <source>
        <dbReference type="ARBA" id="ARBA00022741"/>
    </source>
</evidence>
<comment type="domain">
    <text evidence="10">Consists of three domains: the N-terminal catalytic domain, the editing domain and the C-terminal anticodon-binding domain.</text>
</comment>
<dbReference type="Pfam" id="PF00587">
    <property type="entry name" value="tRNA-synt_2b"/>
    <property type="match status" value="1"/>
</dbReference>
<dbReference type="InterPro" id="IPR023717">
    <property type="entry name" value="Pro-tRNA-Synthase_IIa_type1"/>
</dbReference>
<dbReference type="PRINTS" id="PR01046">
    <property type="entry name" value="TRNASYNTHPRO"/>
</dbReference>
<feature type="domain" description="Aminoacyl-transfer RNA synthetases class-II family profile" evidence="11">
    <location>
        <begin position="33"/>
        <end position="475"/>
    </location>
</feature>
<proteinExistence type="inferred from homology"/>
<dbReference type="InterPro" id="IPR036621">
    <property type="entry name" value="Anticodon-bd_dom_sf"/>
</dbReference>
<evidence type="ECO:0000256" key="9">
    <source>
        <dbReference type="ARBA" id="ARBA00047671"/>
    </source>
</evidence>
<dbReference type="InterPro" id="IPR004500">
    <property type="entry name" value="Pro-tRNA-synth_IIa_bac-type"/>
</dbReference>
<keyword evidence="3 10" id="KW-0963">Cytoplasm</keyword>
<evidence type="ECO:0000313" key="12">
    <source>
        <dbReference type="EMBL" id="MCZ0863585.1"/>
    </source>
</evidence>
<dbReference type="EC" id="6.1.1.15" evidence="10"/>
<dbReference type="SUPFAM" id="SSF55826">
    <property type="entry name" value="YbaK/ProRS associated domain"/>
    <property type="match status" value="1"/>
</dbReference>
<dbReference type="FunFam" id="3.40.50.800:FF:000006">
    <property type="entry name" value="Proline--tRNA ligase"/>
    <property type="match status" value="1"/>
</dbReference>
<comment type="subunit">
    <text evidence="2 10">Homodimer.</text>
</comment>